<organism evidence="1 2">
    <name type="scientific">Lactuca sativa</name>
    <name type="common">Garden lettuce</name>
    <dbReference type="NCBI Taxonomy" id="4236"/>
    <lineage>
        <taxon>Eukaryota</taxon>
        <taxon>Viridiplantae</taxon>
        <taxon>Streptophyta</taxon>
        <taxon>Embryophyta</taxon>
        <taxon>Tracheophyta</taxon>
        <taxon>Spermatophyta</taxon>
        <taxon>Magnoliopsida</taxon>
        <taxon>eudicotyledons</taxon>
        <taxon>Gunneridae</taxon>
        <taxon>Pentapetalae</taxon>
        <taxon>asterids</taxon>
        <taxon>campanulids</taxon>
        <taxon>Asterales</taxon>
        <taxon>Asteraceae</taxon>
        <taxon>Cichorioideae</taxon>
        <taxon>Cichorieae</taxon>
        <taxon>Lactucinae</taxon>
        <taxon>Lactuca</taxon>
    </lineage>
</organism>
<gene>
    <name evidence="1" type="ORF">LSAT_V11C800454410</name>
</gene>
<evidence type="ECO:0000313" key="1">
    <source>
        <dbReference type="EMBL" id="KAJ0194503.1"/>
    </source>
</evidence>
<proteinExistence type="predicted"/>
<sequence>MYSVIECKKSREQRCNEQAIKIFISRGQVTVTKKISIVYLDPTCMHISRKEAFVDDIWEFQVSMVFSILMYGGNCLICKRISG</sequence>
<keyword evidence="2" id="KW-1185">Reference proteome</keyword>
<dbReference type="EMBL" id="NBSK02000008">
    <property type="protein sequence ID" value="KAJ0194503.1"/>
    <property type="molecule type" value="Genomic_DNA"/>
</dbReference>
<comment type="caution">
    <text evidence="1">The sequence shown here is derived from an EMBL/GenBank/DDBJ whole genome shotgun (WGS) entry which is preliminary data.</text>
</comment>
<name>A0A9R1UVT1_LACSA</name>
<accession>A0A9R1UVT1</accession>
<protein>
    <submittedName>
        <fullName evidence="1">Uncharacterized protein</fullName>
    </submittedName>
</protein>
<dbReference type="Proteomes" id="UP000235145">
    <property type="component" value="Unassembled WGS sequence"/>
</dbReference>
<dbReference type="AlphaFoldDB" id="A0A9R1UVT1"/>
<reference evidence="1 2" key="1">
    <citation type="journal article" date="2017" name="Nat. Commun.">
        <title>Genome assembly with in vitro proximity ligation data and whole-genome triplication in lettuce.</title>
        <authorList>
            <person name="Reyes-Chin-Wo S."/>
            <person name="Wang Z."/>
            <person name="Yang X."/>
            <person name="Kozik A."/>
            <person name="Arikit S."/>
            <person name="Song C."/>
            <person name="Xia L."/>
            <person name="Froenicke L."/>
            <person name="Lavelle D.O."/>
            <person name="Truco M.J."/>
            <person name="Xia R."/>
            <person name="Zhu S."/>
            <person name="Xu C."/>
            <person name="Xu H."/>
            <person name="Xu X."/>
            <person name="Cox K."/>
            <person name="Korf I."/>
            <person name="Meyers B.C."/>
            <person name="Michelmore R.W."/>
        </authorList>
    </citation>
    <scope>NUCLEOTIDE SEQUENCE [LARGE SCALE GENOMIC DNA]</scope>
    <source>
        <strain evidence="2">cv. Salinas</strain>
        <tissue evidence="1">Seedlings</tissue>
    </source>
</reference>
<evidence type="ECO:0000313" key="2">
    <source>
        <dbReference type="Proteomes" id="UP000235145"/>
    </source>
</evidence>